<dbReference type="PANTHER" id="PTHR11785:SF240">
    <property type="entry name" value="LD25378P"/>
    <property type="match status" value="1"/>
</dbReference>
<evidence type="ECO:0000256" key="7">
    <source>
        <dbReference type="ARBA" id="ARBA00023136"/>
    </source>
</evidence>
<dbReference type="PANTHER" id="PTHR11785">
    <property type="entry name" value="AMINO ACID TRANSPORTER"/>
    <property type="match status" value="1"/>
</dbReference>
<keyword evidence="6 8" id="KW-1133">Transmembrane helix</keyword>
<comment type="subcellular location">
    <subcellularLocation>
        <location evidence="1">Cell membrane</location>
        <topology evidence="1">Multi-pass membrane protein</topology>
    </subcellularLocation>
</comment>
<dbReference type="AlphaFoldDB" id="A0A226EVG3"/>
<evidence type="ECO:0000313" key="9">
    <source>
        <dbReference type="EMBL" id="OXA61615.1"/>
    </source>
</evidence>
<reference evidence="9 10" key="1">
    <citation type="submission" date="2015-12" db="EMBL/GenBank/DDBJ databases">
        <title>The genome of Folsomia candida.</title>
        <authorList>
            <person name="Faddeeva A."/>
            <person name="Derks M.F."/>
            <person name="Anvar Y."/>
            <person name="Smit S."/>
            <person name="Van Straalen N."/>
            <person name="Roelofs D."/>
        </authorList>
    </citation>
    <scope>NUCLEOTIDE SEQUENCE [LARGE SCALE GENOMIC DNA]</scope>
    <source>
        <strain evidence="9 10">VU population</strain>
        <tissue evidence="9">Whole body</tissue>
    </source>
</reference>
<evidence type="ECO:0000256" key="4">
    <source>
        <dbReference type="ARBA" id="ARBA00022475"/>
    </source>
</evidence>
<feature type="transmembrane region" description="Helical" evidence="8">
    <location>
        <begin position="41"/>
        <end position="62"/>
    </location>
</feature>
<feature type="transmembrane region" description="Helical" evidence="8">
    <location>
        <begin position="160"/>
        <end position="176"/>
    </location>
</feature>
<evidence type="ECO:0000256" key="3">
    <source>
        <dbReference type="ARBA" id="ARBA00022448"/>
    </source>
</evidence>
<dbReference type="OMA" id="PFWPSCE"/>
<keyword evidence="3" id="KW-0813">Transport</keyword>
<dbReference type="EMBL" id="LNIX01000001">
    <property type="protein sequence ID" value="OXA61615.1"/>
    <property type="molecule type" value="Genomic_DNA"/>
</dbReference>
<organism evidence="9 10">
    <name type="scientific">Folsomia candida</name>
    <name type="common">Springtail</name>
    <dbReference type="NCBI Taxonomy" id="158441"/>
    <lineage>
        <taxon>Eukaryota</taxon>
        <taxon>Metazoa</taxon>
        <taxon>Ecdysozoa</taxon>
        <taxon>Arthropoda</taxon>
        <taxon>Hexapoda</taxon>
        <taxon>Collembola</taxon>
        <taxon>Entomobryomorpha</taxon>
        <taxon>Isotomoidea</taxon>
        <taxon>Isotomidae</taxon>
        <taxon>Proisotominae</taxon>
        <taxon>Folsomia</taxon>
    </lineage>
</organism>
<dbReference type="FunFam" id="1.20.1740.10:FF:000003">
    <property type="entry name" value="Y+L amino acid transporter 1 isoform X1"/>
    <property type="match status" value="1"/>
</dbReference>
<dbReference type="GO" id="GO:0005886">
    <property type="term" value="C:plasma membrane"/>
    <property type="evidence" value="ECO:0007669"/>
    <property type="project" value="UniProtKB-SubCell"/>
</dbReference>
<keyword evidence="5 8" id="KW-0812">Transmembrane</keyword>
<dbReference type="Proteomes" id="UP000198287">
    <property type="component" value="Unassembled WGS sequence"/>
</dbReference>
<accession>A0A226EVG3</accession>
<keyword evidence="4" id="KW-1003">Cell membrane</keyword>
<evidence type="ECO:0000256" key="6">
    <source>
        <dbReference type="ARBA" id="ARBA00022989"/>
    </source>
</evidence>
<comment type="caution">
    <text evidence="9">The sequence shown here is derived from an EMBL/GenBank/DDBJ whole genome shotgun (WGS) entry which is preliminary data.</text>
</comment>
<keyword evidence="10" id="KW-1185">Reference proteome</keyword>
<name>A0A226EVG3_FOLCA</name>
<feature type="transmembrane region" description="Helical" evidence="8">
    <location>
        <begin position="391"/>
        <end position="415"/>
    </location>
</feature>
<evidence type="ECO:0000256" key="1">
    <source>
        <dbReference type="ARBA" id="ARBA00004651"/>
    </source>
</evidence>
<dbReference type="OrthoDB" id="3257095at2759"/>
<feature type="transmembrane region" description="Helical" evidence="8">
    <location>
        <begin position="238"/>
        <end position="258"/>
    </location>
</feature>
<dbReference type="GO" id="GO:0015179">
    <property type="term" value="F:L-amino acid transmembrane transporter activity"/>
    <property type="evidence" value="ECO:0007669"/>
    <property type="project" value="TreeGrafter"/>
</dbReference>
<sequence length="506" mass="55034">MKGKRRGKGVISENVPELQVLNNLDVKKKDQSDTVELKKELGLIDGCAIILGVIIGAGIFVSPKGVLLYSGSPGLALIVWVLSGFLCLVGALCYAELGTMLPKSGGEYAYIFESFGELPAFLFMWVALIVIVPSGNAILSLTFSYYLLQPFWPDCQPPDLAVRLISAAVIGLLTAINCYNVKWGANLQTVFTATKIIALIVIIIAGLVVMCVGEVNNLADPFAVTRKDTGVEDQNGRLGNIALAFYSGLFSFAGWNYLNFVTVKKLWLFNVNIFGPRGAEGSIQKSSTSHLDKVLTTQEILDSNAVAVSFGDRILGPMAWIIPVFVACSTFGSLNGSIFAASRLVFVGAREGHLPKALALINIETFTPIPALVFLGFLSIAMLMIKDVYILINYVSFVEALAMGVTVCGLLWLRYKNPTAHRPIRMPIYLPIIFLIICIFLIFVPICTSPASEIGVAVIIVLSGIPVFLVFVYWKNKPKFLQQFAVHLDKTSALLFKGVQEESSKS</sequence>
<feature type="transmembrane region" description="Helical" evidence="8">
    <location>
        <begin position="454"/>
        <end position="474"/>
    </location>
</feature>
<dbReference type="Gene3D" id="1.20.1740.10">
    <property type="entry name" value="Amino acid/polyamine transporter I"/>
    <property type="match status" value="2"/>
</dbReference>
<feature type="transmembrane region" description="Helical" evidence="8">
    <location>
        <begin position="358"/>
        <end position="385"/>
    </location>
</feature>
<dbReference type="STRING" id="158441.A0A226EVG3"/>
<feature type="transmembrane region" description="Helical" evidence="8">
    <location>
        <begin position="196"/>
        <end position="217"/>
    </location>
</feature>
<keyword evidence="7 8" id="KW-0472">Membrane</keyword>
<evidence type="ECO:0000313" key="10">
    <source>
        <dbReference type="Proteomes" id="UP000198287"/>
    </source>
</evidence>
<evidence type="ECO:0000256" key="8">
    <source>
        <dbReference type="SAM" id="Phobius"/>
    </source>
</evidence>
<comment type="similarity">
    <text evidence="2">Belongs to the amino acid-polyamine-organocation (APC) superfamily. L-type amino acid transporter (LAT) (TC 2.A.3.8) family.</text>
</comment>
<dbReference type="PIRSF" id="PIRSF006060">
    <property type="entry name" value="AA_transporter"/>
    <property type="match status" value="1"/>
</dbReference>
<feature type="transmembrane region" description="Helical" evidence="8">
    <location>
        <begin position="122"/>
        <end position="148"/>
    </location>
</feature>
<dbReference type="InterPro" id="IPR002293">
    <property type="entry name" value="AA/rel_permease1"/>
</dbReference>
<evidence type="ECO:0000256" key="2">
    <source>
        <dbReference type="ARBA" id="ARBA00007040"/>
    </source>
</evidence>
<gene>
    <name evidence="9" type="ORF">Fcan01_02099</name>
</gene>
<feature type="transmembrane region" description="Helical" evidence="8">
    <location>
        <begin position="427"/>
        <end position="448"/>
    </location>
</feature>
<feature type="transmembrane region" description="Helical" evidence="8">
    <location>
        <begin position="320"/>
        <end position="346"/>
    </location>
</feature>
<dbReference type="Pfam" id="PF13520">
    <property type="entry name" value="AA_permease_2"/>
    <property type="match status" value="2"/>
</dbReference>
<dbReference type="InterPro" id="IPR050598">
    <property type="entry name" value="AminoAcid_Transporter"/>
</dbReference>
<proteinExistence type="inferred from homology"/>
<evidence type="ECO:0000256" key="5">
    <source>
        <dbReference type="ARBA" id="ARBA00022692"/>
    </source>
</evidence>
<feature type="transmembrane region" description="Helical" evidence="8">
    <location>
        <begin position="74"/>
        <end position="97"/>
    </location>
</feature>
<protein>
    <submittedName>
        <fullName evidence="9">Y+L amino acid transporter 2</fullName>
    </submittedName>
</protein>